<proteinExistence type="predicted"/>
<evidence type="ECO:0000313" key="1">
    <source>
        <dbReference type="EMBL" id="SMG58455.1"/>
    </source>
</evidence>
<name>A0A1X7LX86_9BURK</name>
<evidence type="ECO:0000313" key="2">
    <source>
        <dbReference type="Proteomes" id="UP000193228"/>
    </source>
</evidence>
<dbReference type="EMBL" id="FXAT01000011">
    <property type="protein sequence ID" value="SMG58455.1"/>
    <property type="molecule type" value="Genomic_DNA"/>
</dbReference>
<keyword evidence="2" id="KW-1185">Reference proteome</keyword>
<sequence length="57" mass="6354">MGIVALTGIDPGRHCFFFMPSRVDRADWADHVGRLSARLSIARRHRSCAGACTRAFH</sequence>
<gene>
    <name evidence="1" type="ORF">SAMN06265784_11181</name>
</gene>
<organism evidence="1 2">
    <name type="scientific">Paraburkholderia susongensis</name>
    <dbReference type="NCBI Taxonomy" id="1515439"/>
    <lineage>
        <taxon>Bacteria</taxon>
        <taxon>Pseudomonadati</taxon>
        <taxon>Pseudomonadota</taxon>
        <taxon>Betaproteobacteria</taxon>
        <taxon>Burkholderiales</taxon>
        <taxon>Burkholderiaceae</taxon>
        <taxon>Paraburkholderia</taxon>
    </lineage>
</organism>
<dbReference type="Proteomes" id="UP000193228">
    <property type="component" value="Unassembled WGS sequence"/>
</dbReference>
<dbReference type="AlphaFoldDB" id="A0A1X7LX86"/>
<reference evidence="2" key="1">
    <citation type="submission" date="2017-04" db="EMBL/GenBank/DDBJ databases">
        <authorList>
            <person name="Varghese N."/>
            <person name="Submissions S."/>
        </authorList>
    </citation>
    <scope>NUCLEOTIDE SEQUENCE [LARGE SCALE GENOMIC DNA]</scope>
    <source>
        <strain evidence="2">LMG 29540</strain>
    </source>
</reference>
<protein>
    <submittedName>
        <fullName evidence="1">Uncharacterized protein</fullName>
    </submittedName>
</protein>
<accession>A0A1X7LX86</accession>